<gene>
    <name evidence="8" type="ORF">NJQ99_05970</name>
</gene>
<feature type="transmembrane region" description="Helical" evidence="6">
    <location>
        <begin position="53"/>
        <end position="71"/>
    </location>
</feature>
<keyword evidence="9" id="KW-1185">Reference proteome</keyword>
<dbReference type="GO" id="GO:0005886">
    <property type="term" value="C:plasma membrane"/>
    <property type="evidence" value="ECO:0007669"/>
    <property type="project" value="UniProtKB-SubCell"/>
</dbReference>
<comment type="caution">
    <text evidence="8">The sequence shown here is derived from an EMBL/GenBank/DDBJ whole genome shotgun (WGS) entry which is preliminary data.</text>
</comment>
<keyword evidence="5 6" id="KW-0472">Membrane</keyword>
<sequence length="230" mass="24899">MSADTESPSGTGPRRVVAWDLPTRLFHWALVACIAVSWFSIETDRTDLHVQAGYVALGLIVFRIIWGIVGSRTARFADFVRWPGAALAYLRDTFAGRARRSLGHNPAGGWSVVLLLGLVGAQATLGLFANDDIFTEGPLAKYVSGATSDLATEIHETLFNVLLAFIALHVIVVIAYRLKGENLIAPMVTGRKSWDPQKDGEARQRLAPLWLAAAAAGCAAALVWYVVTQL</sequence>
<keyword evidence="4 6" id="KW-1133">Transmembrane helix</keyword>
<proteinExistence type="predicted"/>
<dbReference type="RefSeq" id="WP_269331875.1">
    <property type="nucleotide sequence ID" value="NZ_JAMZFT010000001.1"/>
</dbReference>
<dbReference type="GO" id="GO:0022904">
    <property type="term" value="P:respiratory electron transport chain"/>
    <property type="evidence" value="ECO:0007669"/>
    <property type="project" value="InterPro"/>
</dbReference>
<feature type="transmembrane region" description="Helical" evidence="6">
    <location>
        <begin position="206"/>
        <end position="227"/>
    </location>
</feature>
<dbReference type="SUPFAM" id="SSF81342">
    <property type="entry name" value="Transmembrane di-heme cytochromes"/>
    <property type="match status" value="1"/>
</dbReference>
<dbReference type="InterPro" id="IPR051542">
    <property type="entry name" value="Hydrogenase_cytochrome"/>
</dbReference>
<dbReference type="GO" id="GO:0020037">
    <property type="term" value="F:heme binding"/>
    <property type="evidence" value="ECO:0007669"/>
    <property type="project" value="TreeGrafter"/>
</dbReference>
<name>A0A9J6PH88_9PROT</name>
<protein>
    <submittedName>
        <fullName evidence="8">Cytochrome b/b6 domain-containing protein</fullName>
    </submittedName>
</protein>
<dbReference type="Gene3D" id="1.20.950.20">
    <property type="entry name" value="Transmembrane di-heme cytochromes, Chain C"/>
    <property type="match status" value="1"/>
</dbReference>
<evidence type="ECO:0000313" key="9">
    <source>
        <dbReference type="Proteomes" id="UP001055804"/>
    </source>
</evidence>
<dbReference type="Pfam" id="PF01292">
    <property type="entry name" value="Ni_hydr_CYTB"/>
    <property type="match status" value="1"/>
</dbReference>
<evidence type="ECO:0000256" key="2">
    <source>
        <dbReference type="ARBA" id="ARBA00022475"/>
    </source>
</evidence>
<dbReference type="Proteomes" id="UP001055804">
    <property type="component" value="Unassembled WGS sequence"/>
</dbReference>
<dbReference type="InterPro" id="IPR011577">
    <property type="entry name" value="Cyt_b561_bac/Ni-Hgenase"/>
</dbReference>
<reference evidence="8" key="1">
    <citation type="submission" date="2022-06" db="EMBL/GenBank/DDBJ databases">
        <title>Isolation and Genomics of Futiania mangrovii gen. nov., sp. nov., a Rare and Metabolically-versatile member in the Class Alphaproteobacteria.</title>
        <authorList>
            <person name="Liu L."/>
            <person name="Huang W.-C."/>
            <person name="Pan J."/>
            <person name="Li J."/>
            <person name="Huang Y."/>
            <person name="Du H."/>
            <person name="Liu Y."/>
            <person name="Li M."/>
        </authorList>
    </citation>
    <scope>NUCLEOTIDE SEQUENCE</scope>
    <source>
        <strain evidence="8">FT118</strain>
    </source>
</reference>
<comment type="subcellular location">
    <subcellularLocation>
        <location evidence="1">Cell membrane</location>
        <topology evidence="1">Multi-pass membrane protein</topology>
    </subcellularLocation>
</comment>
<evidence type="ECO:0000256" key="3">
    <source>
        <dbReference type="ARBA" id="ARBA00022692"/>
    </source>
</evidence>
<dbReference type="PANTHER" id="PTHR30485:SF2">
    <property type="entry name" value="BLL0597 PROTEIN"/>
    <property type="match status" value="1"/>
</dbReference>
<dbReference type="EMBL" id="JAMZFT010000001">
    <property type="protein sequence ID" value="MCP1335951.1"/>
    <property type="molecule type" value="Genomic_DNA"/>
</dbReference>
<dbReference type="PANTHER" id="PTHR30485">
    <property type="entry name" value="NI/FE-HYDROGENASE 1 B-TYPE CYTOCHROME SUBUNIT"/>
    <property type="match status" value="1"/>
</dbReference>
<evidence type="ECO:0000256" key="6">
    <source>
        <dbReference type="SAM" id="Phobius"/>
    </source>
</evidence>
<feature type="domain" description="Cytochrome b561 bacterial/Ni-hydrogenase" evidence="7">
    <location>
        <begin position="19"/>
        <end position="190"/>
    </location>
</feature>
<evidence type="ECO:0000256" key="4">
    <source>
        <dbReference type="ARBA" id="ARBA00022989"/>
    </source>
</evidence>
<keyword evidence="2" id="KW-1003">Cell membrane</keyword>
<evidence type="ECO:0000256" key="5">
    <source>
        <dbReference type="ARBA" id="ARBA00023136"/>
    </source>
</evidence>
<organism evidence="8 9">
    <name type="scientific">Futiania mangrovi</name>
    <dbReference type="NCBI Taxonomy" id="2959716"/>
    <lineage>
        <taxon>Bacteria</taxon>
        <taxon>Pseudomonadati</taxon>
        <taxon>Pseudomonadota</taxon>
        <taxon>Alphaproteobacteria</taxon>
        <taxon>Futianiales</taxon>
        <taxon>Futianiaceae</taxon>
        <taxon>Futiania</taxon>
    </lineage>
</organism>
<dbReference type="InterPro" id="IPR016174">
    <property type="entry name" value="Di-haem_cyt_TM"/>
</dbReference>
<evidence type="ECO:0000313" key="8">
    <source>
        <dbReference type="EMBL" id="MCP1335951.1"/>
    </source>
</evidence>
<keyword evidence="3 6" id="KW-0812">Transmembrane</keyword>
<evidence type="ECO:0000259" key="7">
    <source>
        <dbReference type="Pfam" id="PF01292"/>
    </source>
</evidence>
<accession>A0A9J6PH88</accession>
<feature type="transmembrane region" description="Helical" evidence="6">
    <location>
        <begin position="158"/>
        <end position="178"/>
    </location>
</feature>
<evidence type="ECO:0000256" key="1">
    <source>
        <dbReference type="ARBA" id="ARBA00004651"/>
    </source>
</evidence>
<dbReference type="AlphaFoldDB" id="A0A9J6PH88"/>
<dbReference type="GO" id="GO:0009055">
    <property type="term" value="F:electron transfer activity"/>
    <property type="evidence" value="ECO:0007669"/>
    <property type="project" value="InterPro"/>
</dbReference>
<feature type="transmembrane region" description="Helical" evidence="6">
    <location>
        <begin position="107"/>
        <end position="129"/>
    </location>
</feature>